<dbReference type="OrthoDB" id="9763290at2"/>
<accession>A0A1L6XBI1</accession>
<keyword evidence="5 10" id="KW-0067">ATP-binding</keyword>
<keyword evidence="4 10" id="KW-0547">Nucleotide-binding</keyword>
<feature type="active site" description="For GATase activity" evidence="9">
    <location>
        <position position="2"/>
    </location>
</feature>
<name>A0A1L6XBI1_9LACO</name>
<dbReference type="PROSITE" id="PS51278">
    <property type="entry name" value="GATASE_TYPE_2"/>
    <property type="match status" value="1"/>
</dbReference>
<evidence type="ECO:0000313" key="13">
    <source>
        <dbReference type="EMBL" id="APT18335.1"/>
    </source>
</evidence>
<feature type="binding site" evidence="10">
    <location>
        <begin position="354"/>
        <end position="355"/>
    </location>
    <ligand>
        <name>ATP</name>
        <dbReference type="ChEBI" id="CHEBI:30616"/>
    </ligand>
</feature>
<dbReference type="NCBIfam" id="TIGR01536">
    <property type="entry name" value="asn_synth_AEB"/>
    <property type="match status" value="1"/>
</dbReference>
<evidence type="ECO:0000256" key="1">
    <source>
        <dbReference type="ARBA" id="ARBA00005187"/>
    </source>
</evidence>
<organism evidence="13 14">
    <name type="scientific">Amylolactobacillus amylophilus DSM 20533 = JCM 1125</name>
    <dbReference type="NCBI Taxonomy" id="1423721"/>
    <lineage>
        <taxon>Bacteria</taxon>
        <taxon>Bacillati</taxon>
        <taxon>Bacillota</taxon>
        <taxon>Bacilli</taxon>
        <taxon>Lactobacillales</taxon>
        <taxon>Lactobacillaceae</taxon>
        <taxon>Amylolactobacillus</taxon>
    </lineage>
</organism>
<keyword evidence="9" id="KW-0028">Amino-acid biosynthesis</keyword>
<dbReference type="Proteomes" id="UP000185499">
    <property type="component" value="Chromosome"/>
</dbReference>
<dbReference type="Gene3D" id="3.40.50.620">
    <property type="entry name" value="HUPs"/>
    <property type="match status" value="1"/>
</dbReference>
<dbReference type="PIRSF" id="PIRSF001589">
    <property type="entry name" value="Asn_synthetase_glu-h"/>
    <property type="match status" value="1"/>
</dbReference>
<sequence>MCGIIGFVNPEIDDKKTAINKMMDTIKHRGPNSSGEYTNDEVALGFRRLSIIDLTGGMQPIYNEDHSRAITFNGEIYNYQEIREELIQAGHVFTTKSDTEVLLHGYEEYGMDGLLQKVRGMFGFMIWDDNIKTLFGARDFFGIKPLYYYQDGQELIVGSEIKSFLAYPGFVKELNMTAVKPYLMNQYNDLNETFFKGVHKFPAGNWFSFKDGQMDINQYWDASYVENSLSFEETVERIQDSIEESVALHNIADVPVGSFLSEGIDSSYVTSVLKPEKVFSIGFDDRTFDEVKNARDLAKLKNFEFYEDRVSGAEAFRDFPEMQYHMDEPDANPSVVPLWYLTKLARKHVTVALSGEGADELFAGYVNYGMHTHSSVIKVFTAGLKKLPKGIKGKLARGVRKLSDFHGKVNFYTNLAEPSEYFVGQSVIYDMNYPTVFTAKDANDILQPTYRNKLTTNLLYKKDFVKVKDADAVKQMQYIDLHHFLVNDILQKADKISMAHSLELRVPYLDRKVAELANSIPTSYLMNSHDTKYALREASKSVLPASWSNRPKLGFPVPVKEWLHDEQYYKQIRELFAEPFVNDIFDQEKVLQLLDDNYHGDGSKRRQVWTVFTFLTWYKLYFVDYENTVKKYQRIQPEVEELQEQGLLVNT</sequence>
<proteinExistence type="inferred from homology"/>
<dbReference type="GO" id="GO:0005524">
    <property type="term" value="F:ATP binding"/>
    <property type="evidence" value="ECO:0007669"/>
    <property type="project" value="UniProtKB-KW"/>
</dbReference>
<dbReference type="InterPro" id="IPR033738">
    <property type="entry name" value="AsnB_N"/>
</dbReference>
<evidence type="ECO:0000256" key="6">
    <source>
        <dbReference type="ARBA" id="ARBA00022888"/>
    </source>
</evidence>
<evidence type="ECO:0000259" key="12">
    <source>
        <dbReference type="PROSITE" id="PS51278"/>
    </source>
</evidence>
<evidence type="ECO:0000256" key="4">
    <source>
        <dbReference type="ARBA" id="ARBA00022741"/>
    </source>
</evidence>
<dbReference type="PANTHER" id="PTHR43284">
    <property type="entry name" value="ASPARAGINE SYNTHETASE (GLUTAMINE-HYDROLYZING)"/>
    <property type="match status" value="1"/>
</dbReference>
<dbReference type="PANTHER" id="PTHR43284:SF1">
    <property type="entry name" value="ASPARAGINE SYNTHETASE"/>
    <property type="match status" value="1"/>
</dbReference>
<dbReference type="EC" id="6.3.5.4" evidence="3"/>
<evidence type="ECO:0000256" key="8">
    <source>
        <dbReference type="ARBA" id="ARBA00048741"/>
    </source>
</evidence>
<dbReference type="GO" id="GO:0006529">
    <property type="term" value="P:asparagine biosynthetic process"/>
    <property type="evidence" value="ECO:0007669"/>
    <property type="project" value="UniProtKB-KW"/>
</dbReference>
<dbReference type="AlphaFoldDB" id="A0A1L6XBI1"/>
<dbReference type="GO" id="GO:0005829">
    <property type="term" value="C:cytosol"/>
    <property type="evidence" value="ECO:0007669"/>
    <property type="project" value="TreeGrafter"/>
</dbReference>
<feature type="domain" description="Glutamine amidotransferase type-2" evidence="12">
    <location>
        <begin position="2"/>
        <end position="212"/>
    </location>
</feature>
<evidence type="ECO:0000256" key="2">
    <source>
        <dbReference type="ARBA" id="ARBA00005752"/>
    </source>
</evidence>
<dbReference type="EMBL" id="CP018888">
    <property type="protein sequence ID" value="APT18335.1"/>
    <property type="molecule type" value="Genomic_DNA"/>
</dbReference>
<dbReference type="CDD" id="cd00712">
    <property type="entry name" value="AsnB"/>
    <property type="match status" value="1"/>
</dbReference>
<dbReference type="InterPro" id="IPR029055">
    <property type="entry name" value="Ntn_hydrolases_N"/>
</dbReference>
<comment type="similarity">
    <text evidence="2">Belongs to the asparagine synthetase family.</text>
</comment>
<evidence type="ECO:0000313" key="14">
    <source>
        <dbReference type="Proteomes" id="UP000185499"/>
    </source>
</evidence>
<protein>
    <recommendedName>
        <fullName evidence="3">asparagine synthase (glutamine-hydrolyzing)</fullName>
        <ecNumber evidence="3">6.3.5.4</ecNumber>
    </recommendedName>
</protein>
<dbReference type="SUPFAM" id="SSF52402">
    <property type="entry name" value="Adenine nucleotide alpha hydrolases-like"/>
    <property type="match status" value="1"/>
</dbReference>
<feature type="binding site" evidence="10">
    <location>
        <position position="281"/>
    </location>
    <ligand>
        <name>ATP</name>
        <dbReference type="ChEBI" id="CHEBI:30616"/>
    </ligand>
</feature>
<dbReference type="RefSeq" id="WP_056945917.1">
    <property type="nucleotide sequence ID" value="NZ_AYYS01000007.1"/>
</dbReference>
<feature type="binding site" evidence="10">
    <location>
        <position position="98"/>
    </location>
    <ligand>
        <name>L-glutamine</name>
        <dbReference type="ChEBI" id="CHEBI:58359"/>
    </ligand>
</feature>
<evidence type="ECO:0000256" key="11">
    <source>
        <dbReference type="PIRSR" id="PIRSR001589-3"/>
    </source>
</evidence>
<dbReference type="Pfam" id="PF13537">
    <property type="entry name" value="GATase_7"/>
    <property type="match status" value="1"/>
</dbReference>
<evidence type="ECO:0000256" key="10">
    <source>
        <dbReference type="PIRSR" id="PIRSR001589-2"/>
    </source>
</evidence>
<dbReference type="Pfam" id="PF00733">
    <property type="entry name" value="Asn_synthase"/>
    <property type="match status" value="1"/>
</dbReference>
<comment type="catalytic activity">
    <reaction evidence="8">
        <text>L-aspartate + L-glutamine + ATP + H2O = L-asparagine + L-glutamate + AMP + diphosphate + H(+)</text>
        <dbReference type="Rhea" id="RHEA:12228"/>
        <dbReference type="ChEBI" id="CHEBI:15377"/>
        <dbReference type="ChEBI" id="CHEBI:15378"/>
        <dbReference type="ChEBI" id="CHEBI:29985"/>
        <dbReference type="ChEBI" id="CHEBI:29991"/>
        <dbReference type="ChEBI" id="CHEBI:30616"/>
        <dbReference type="ChEBI" id="CHEBI:33019"/>
        <dbReference type="ChEBI" id="CHEBI:58048"/>
        <dbReference type="ChEBI" id="CHEBI:58359"/>
        <dbReference type="ChEBI" id="CHEBI:456215"/>
        <dbReference type="EC" id="6.3.5.4"/>
    </reaction>
</comment>
<keyword evidence="14" id="KW-1185">Reference proteome</keyword>
<keyword evidence="6 9" id="KW-0061">Asparagine biosynthesis</keyword>
<dbReference type="SUPFAM" id="SSF56235">
    <property type="entry name" value="N-terminal nucleophile aminohydrolases (Ntn hydrolases)"/>
    <property type="match status" value="1"/>
</dbReference>
<dbReference type="InterPro" id="IPR051786">
    <property type="entry name" value="ASN_synthetase/amidase"/>
</dbReference>
<dbReference type="CDD" id="cd01991">
    <property type="entry name" value="Asn_synthase_B_C"/>
    <property type="match status" value="1"/>
</dbReference>
<dbReference type="Gene3D" id="3.60.20.10">
    <property type="entry name" value="Glutamine Phosphoribosylpyrophosphate, subunit 1, domain 1"/>
    <property type="match status" value="1"/>
</dbReference>
<gene>
    <name evidence="13" type="ORF">LA20533_03185</name>
</gene>
<dbReference type="InterPro" id="IPR017932">
    <property type="entry name" value="GATase_2_dom"/>
</dbReference>
<dbReference type="InterPro" id="IPR006426">
    <property type="entry name" value="Asn_synth_AEB"/>
</dbReference>
<comment type="pathway">
    <text evidence="1">Amino-acid biosynthesis; L-asparagine biosynthesis; L-asparagine from L-aspartate (L-Gln route): step 1/1.</text>
</comment>
<dbReference type="KEGG" id="lah:LA20533_03185"/>
<evidence type="ECO:0000256" key="7">
    <source>
        <dbReference type="ARBA" id="ARBA00022962"/>
    </source>
</evidence>
<evidence type="ECO:0000256" key="9">
    <source>
        <dbReference type="PIRSR" id="PIRSR001589-1"/>
    </source>
</evidence>
<feature type="site" description="Important for beta-aspartyl-AMP intermediate formation" evidence="11">
    <location>
        <position position="356"/>
    </location>
</feature>
<reference evidence="13 14" key="1">
    <citation type="submission" date="2016-12" db="EMBL/GenBank/DDBJ databases">
        <title>The whole genome sequencing and assembly of Lactobacillus amylophilus DSM 20533T strain.</title>
        <authorList>
            <person name="Lee Y.-J."/>
            <person name="Yi H."/>
            <person name="Bahn Y.-S."/>
            <person name="Kim J.F."/>
            <person name="Lee D.-W."/>
        </authorList>
    </citation>
    <scope>NUCLEOTIDE SEQUENCE [LARGE SCALE GENOMIC DNA]</scope>
    <source>
        <strain evidence="13 14">DSM 20533</strain>
    </source>
</reference>
<dbReference type="InterPro" id="IPR014729">
    <property type="entry name" value="Rossmann-like_a/b/a_fold"/>
</dbReference>
<evidence type="ECO:0000256" key="5">
    <source>
        <dbReference type="ARBA" id="ARBA00022840"/>
    </source>
</evidence>
<dbReference type="InterPro" id="IPR001962">
    <property type="entry name" value="Asn_synthase"/>
</dbReference>
<keyword evidence="7 9" id="KW-0315">Glutamine amidotransferase</keyword>
<dbReference type="GO" id="GO:0004066">
    <property type="term" value="F:asparagine synthase (glutamine-hydrolyzing) activity"/>
    <property type="evidence" value="ECO:0007669"/>
    <property type="project" value="UniProtKB-EC"/>
</dbReference>
<evidence type="ECO:0000256" key="3">
    <source>
        <dbReference type="ARBA" id="ARBA00012737"/>
    </source>
</evidence>